<keyword evidence="4" id="KW-1185">Reference proteome</keyword>
<feature type="domain" description="SLH" evidence="2">
    <location>
        <begin position="1065"/>
        <end position="1118"/>
    </location>
</feature>
<dbReference type="SUPFAM" id="SSF51126">
    <property type="entry name" value="Pectin lyase-like"/>
    <property type="match status" value="1"/>
</dbReference>
<dbReference type="Pfam" id="PF00395">
    <property type="entry name" value="SLH"/>
    <property type="match status" value="3"/>
</dbReference>
<dbReference type="PROSITE" id="PS51272">
    <property type="entry name" value="SLH"/>
    <property type="match status" value="3"/>
</dbReference>
<gene>
    <name evidence="3" type="ORF">GCM10010918_31530</name>
</gene>
<protein>
    <recommendedName>
        <fullName evidence="2">SLH domain-containing protein</fullName>
    </recommendedName>
</protein>
<name>A0A917M2Q1_9BACL</name>
<dbReference type="InterPro" id="IPR051465">
    <property type="entry name" value="Cell_Envelope_Struct_Comp"/>
</dbReference>
<dbReference type="RefSeq" id="WP_188890139.1">
    <property type="nucleotide sequence ID" value="NZ_BMHY01000005.1"/>
</dbReference>
<evidence type="ECO:0000259" key="2">
    <source>
        <dbReference type="PROSITE" id="PS51272"/>
    </source>
</evidence>
<feature type="region of interest" description="Disordered" evidence="1">
    <location>
        <begin position="372"/>
        <end position="396"/>
    </location>
</feature>
<proteinExistence type="predicted"/>
<dbReference type="AlphaFoldDB" id="A0A917M2Q1"/>
<dbReference type="NCBIfam" id="NF041518">
    <property type="entry name" value="choice_anch_Q"/>
    <property type="match status" value="1"/>
</dbReference>
<sequence>MRKKLVCLSLIFTLIVGLGVWPEFGGPVEAADAGGGIVYVNANAKGRENGTSWENAYRDLEDALSDTEENSGIEIWVAKGTYYPSEHQEDRDRRTRHFKLKNGVAIRGGFAGNEKIGDVSSVQAALANRDFKANETVLSADINRDRKANGNVYQVVKNNDLNATAILDGVTITGGFASDKTINTGAGILNENSSPTLSNIIFTKNEAVNGGGLANYNSSPKLTNVTFADNRASRSGGGIYNQDNSSPVITNAVFYANRATDGGGLFNASSSPVLTNVTIVSNEASDGGGGILNAGTSRPLLRNSIVGNNNDQSFRSITNRDGGTIDISYSIVQDDKPDGILNEALGNSIAGNSDADPLLFTDQDRYLQPKKESPAIDKGSNAVFQPGASPDLSSITTDRSGRARIVNGTVDIGAYEFVWASKVSLTLTPDITEPTQKPVQVTVKTELEGENNGVASIKWAEGQRDPAYFSNSGTDITGSSKTSFTANGTYSFYVRDKYGNEAVKTIAISNIWTGQPVIQLTPDTTAPTNGQVKVTVNASAQGAGNSLVQLKWASGNRNTDYFAAQGTDIRNSNSFSVTSNGVYTVYALDKAGNAAVKTIEVSNIGIGNKPLISTALSTQAPVNGSVDVTVIATVQASGAKLSQLKWADGTRDAAYFDNRGSSIANGGKFAATSNGVYTVYARDSYGNESVSTISVTNIIKVAPVIQTSISPQTTTTGSVQVYIAVTLQGEGNALSQLKWDSGQRDAAYFTSKGTDIKNANSFLAYSNGLYTVYAKDTAGNASVALVQVTNIRSNSEESWCSINRRTTVVAGKSAVLNLSDQVSVNIPSGAAGRDLCYQLETASKPDRMDGAGYNVLSGFFKWGADYATSYAEPVQLSIAYDRGLLRSDQVGSIFSYDPVAKRWTELGGKADGNRIKVDVRNVTTGAIYAVFSRDYVPPKPPVSFTDITGHWAAVGIREAAEKGIVQGDPNGRFRPNASITRAEFVVMVMNTQGPIGDSPTPYFRDGADIGSWAQAAVSKAVRLGLVSGYEDGTFRPNANITRAEIAVIISRMLTISGGSYSSTSFADDRLIPKWAKSSIESLHQLGIVDGRGGNRFEPQAKATRAEAVLLILRAVKLS</sequence>
<organism evidence="3 4">
    <name type="scientific">Paenibacillus radicis</name>
    <name type="common">ex Gao et al. 2016</name>
    <dbReference type="NCBI Taxonomy" id="1737354"/>
    <lineage>
        <taxon>Bacteria</taxon>
        <taxon>Bacillati</taxon>
        <taxon>Bacillota</taxon>
        <taxon>Bacilli</taxon>
        <taxon>Bacillales</taxon>
        <taxon>Paenibacillaceae</taxon>
        <taxon>Paenibacillus</taxon>
    </lineage>
</organism>
<comment type="caution">
    <text evidence="3">The sequence shown here is derived from an EMBL/GenBank/DDBJ whole genome shotgun (WGS) entry which is preliminary data.</text>
</comment>
<dbReference type="InterPro" id="IPR001119">
    <property type="entry name" value="SLH_dom"/>
</dbReference>
<reference evidence="3 4" key="1">
    <citation type="journal article" date="2014" name="Int. J. Syst. Evol. Microbiol.">
        <title>Complete genome sequence of Corynebacterium casei LMG S-19264T (=DSM 44701T), isolated from a smear-ripened cheese.</title>
        <authorList>
            <consortium name="US DOE Joint Genome Institute (JGI-PGF)"/>
            <person name="Walter F."/>
            <person name="Albersmeier A."/>
            <person name="Kalinowski J."/>
            <person name="Ruckert C."/>
        </authorList>
    </citation>
    <scope>NUCLEOTIDE SEQUENCE [LARGE SCALE GENOMIC DNA]</scope>
    <source>
        <strain evidence="3 4">CGMCC 1.15286</strain>
    </source>
</reference>
<dbReference type="EMBL" id="BMHY01000005">
    <property type="protein sequence ID" value="GGG73199.1"/>
    <property type="molecule type" value="Genomic_DNA"/>
</dbReference>
<feature type="domain" description="SLH" evidence="2">
    <location>
        <begin position="939"/>
        <end position="999"/>
    </location>
</feature>
<evidence type="ECO:0000313" key="3">
    <source>
        <dbReference type="EMBL" id="GGG73199.1"/>
    </source>
</evidence>
<dbReference type="InterPro" id="IPR011050">
    <property type="entry name" value="Pectin_lyase_fold/virulence"/>
</dbReference>
<evidence type="ECO:0000256" key="1">
    <source>
        <dbReference type="SAM" id="MobiDB-lite"/>
    </source>
</evidence>
<accession>A0A917M2Q1</accession>
<dbReference type="InterPro" id="IPR059226">
    <property type="entry name" value="Choice_anch_Q_dom"/>
</dbReference>
<feature type="domain" description="SLH" evidence="2">
    <location>
        <begin position="1000"/>
        <end position="1063"/>
    </location>
</feature>
<dbReference type="Proteomes" id="UP000600247">
    <property type="component" value="Unassembled WGS sequence"/>
</dbReference>
<evidence type="ECO:0000313" key="4">
    <source>
        <dbReference type="Proteomes" id="UP000600247"/>
    </source>
</evidence>
<dbReference type="PANTHER" id="PTHR43308">
    <property type="entry name" value="OUTER MEMBRANE PROTEIN ALPHA-RELATED"/>
    <property type="match status" value="1"/>
</dbReference>